<dbReference type="InterPro" id="IPR019800">
    <property type="entry name" value="Glyco_hydro_3_AS"/>
</dbReference>
<evidence type="ECO:0000256" key="1">
    <source>
        <dbReference type="ARBA" id="ARBA00005336"/>
    </source>
</evidence>
<feature type="domain" description="Fibronectin type III-like" evidence="5">
    <location>
        <begin position="646"/>
        <end position="715"/>
    </location>
</feature>
<dbReference type="SUPFAM" id="SSF52279">
    <property type="entry name" value="Beta-D-glucan exohydrolase, C-terminal domain"/>
    <property type="match status" value="1"/>
</dbReference>
<comment type="caution">
    <text evidence="6">The sequence shown here is derived from an EMBL/GenBank/DDBJ whole genome shotgun (WGS) entry which is preliminary data.</text>
</comment>
<reference evidence="6 7" key="1">
    <citation type="submission" date="2020-07" db="EMBL/GenBank/DDBJ databases">
        <title>Genomic Encyclopedia of Type Strains, Phase IV (KMG-V): Genome sequencing to study the core and pangenomes of soil and plant-associated prokaryotes.</title>
        <authorList>
            <person name="Whitman W."/>
        </authorList>
    </citation>
    <scope>NUCLEOTIDE SEQUENCE [LARGE SCALE GENOMIC DNA]</scope>
    <source>
        <strain evidence="6 7">X4EP2</strain>
    </source>
</reference>
<name>A0A7Y9PJL8_9BACT</name>
<dbReference type="Pfam" id="PF01915">
    <property type="entry name" value="Glyco_hydro_3_C"/>
    <property type="match status" value="1"/>
</dbReference>
<dbReference type="PROSITE" id="PS00775">
    <property type="entry name" value="GLYCOSYL_HYDROL_F3"/>
    <property type="match status" value="1"/>
</dbReference>
<comment type="similarity">
    <text evidence="1 4">Belongs to the glycosyl hydrolase 3 family.</text>
</comment>
<dbReference type="PRINTS" id="PR00133">
    <property type="entry name" value="GLHYDRLASE3"/>
</dbReference>
<keyword evidence="3" id="KW-0119">Carbohydrate metabolism</keyword>
<dbReference type="EMBL" id="JACCCW010000002">
    <property type="protein sequence ID" value="NYF81128.1"/>
    <property type="molecule type" value="Genomic_DNA"/>
</dbReference>
<evidence type="ECO:0000256" key="3">
    <source>
        <dbReference type="ARBA" id="ARBA00023277"/>
    </source>
</evidence>
<dbReference type="InterPro" id="IPR036962">
    <property type="entry name" value="Glyco_hydro_3_N_sf"/>
</dbReference>
<dbReference type="InterPro" id="IPR036881">
    <property type="entry name" value="Glyco_hydro_3_C_sf"/>
</dbReference>
<protein>
    <submittedName>
        <fullName evidence="6">Beta-glucosidase</fullName>
        <ecNumber evidence="6">3.2.1.21</ecNumber>
    </submittedName>
</protein>
<dbReference type="PANTHER" id="PTHR42715:SF10">
    <property type="entry name" value="BETA-GLUCOSIDASE"/>
    <property type="match status" value="1"/>
</dbReference>
<dbReference type="InterPro" id="IPR001764">
    <property type="entry name" value="Glyco_hydro_3_N"/>
</dbReference>
<evidence type="ECO:0000259" key="5">
    <source>
        <dbReference type="SMART" id="SM01217"/>
    </source>
</evidence>
<gene>
    <name evidence="6" type="ORF">HDF17_003448</name>
</gene>
<dbReference type="InterPro" id="IPR013783">
    <property type="entry name" value="Ig-like_fold"/>
</dbReference>
<organism evidence="6 7">
    <name type="scientific">Granulicella arctica</name>
    <dbReference type="NCBI Taxonomy" id="940613"/>
    <lineage>
        <taxon>Bacteria</taxon>
        <taxon>Pseudomonadati</taxon>
        <taxon>Acidobacteriota</taxon>
        <taxon>Terriglobia</taxon>
        <taxon>Terriglobales</taxon>
        <taxon>Acidobacteriaceae</taxon>
        <taxon>Granulicella</taxon>
    </lineage>
</organism>
<dbReference type="Gene3D" id="3.20.20.300">
    <property type="entry name" value="Glycoside hydrolase, family 3, N-terminal domain"/>
    <property type="match status" value="1"/>
</dbReference>
<dbReference type="InterPro" id="IPR017853">
    <property type="entry name" value="GH"/>
</dbReference>
<evidence type="ECO:0000313" key="6">
    <source>
        <dbReference type="EMBL" id="NYF81128.1"/>
    </source>
</evidence>
<dbReference type="GO" id="GO:0008422">
    <property type="term" value="F:beta-glucosidase activity"/>
    <property type="evidence" value="ECO:0007669"/>
    <property type="project" value="UniProtKB-EC"/>
</dbReference>
<accession>A0A7Y9PJL8</accession>
<dbReference type="InterPro" id="IPR050288">
    <property type="entry name" value="Cellulose_deg_GH3"/>
</dbReference>
<keyword evidence="2 4" id="KW-0378">Hydrolase</keyword>
<dbReference type="Pfam" id="PF00933">
    <property type="entry name" value="Glyco_hydro_3"/>
    <property type="match status" value="1"/>
</dbReference>
<dbReference type="Pfam" id="PF14310">
    <property type="entry name" value="Fn3-like"/>
    <property type="match status" value="1"/>
</dbReference>
<keyword evidence="7" id="KW-1185">Reference proteome</keyword>
<dbReference type="InterPro" id="IPR002772">
    <property type="entry name" value="Glyco_hydro_3_C"/>
</dbReference>
<evidence type="ECO:0000313" key="7">
    <source>
        <dbReference type="Proteomes" id="UP000589520"/>
    </source>
</evidence>
<dbReference type="RefSeq" id="WP_348640904.1">
    <property type="nucleotide sequence ID" value="NZ_JACCCW010000002.1"/>
</dbReference>
<dbReference type="GO" id="GO:0005975">
    <property type="term" value="P:carbohydrate metabolic process"/>
    <property type="evidence" value="ECO:0007669"/>
    <property type="project" value="InterPro"/>
</dbReference>
<dbReference type="InterPro" id="IPR026891">
    <property type="entry name" value="Fn3-like"/>
</dbReference>
<dbReference type="PANTHER" id="PTHR42715">
    <property type="entry name" value="BETA-GLUCOSIDASE"/>
    <property type="match status" value="1"/>
</dbReference>
<proteinExistence type="inferred from homology"/>
<dbReference type="SUPFAM" id="SSF51445">
    <property type="entry name" value="(Trans)glycosidases"/>
    <property type="match status" value="1"/>
</dbReference>
<dbReference type="EC" id="3.2.1.21" evidence="6"/>
<dbReference type="Proteomes" id="UP000589520">
    <property type="component" value="Unassembled WGS sequence"/>
</dbReference>
<dbReference type="Gene3D" id="3.40.50.1700">
    <property type="entry name" value="Glycoside hydrolase family 3 C-terminal domain"/>
    <property type="match status" value="1"/>
</dbReference>
<keyword evidence="4 6" id="KW-0326">Glycosidase</keyword>
<evidence type="ECO:0000256" key="4">
    <source>
        <dbReference type="RuleBase" id="RU361161"/>
    </source>
</evidence>
<dbReference type="SMART" id="SM01217">
    <property type="entry name" value="Fn3_like"/>
    <property type="match status" value="1"/>
</dbReference>
<sequence length="727" mass="77866">MALLLTGSQGALLAQHRLHNQSDDTVKKQPWMNAALSPDDRAEQVLKEMTLDEKISLLHGNGMPGWGPPRPNAYLGNGGAGFVLGVERLGIPMIQMSDAAYGVRSSAENGRYSTALPSNVGSAASWDTGAACEYGRLIGSELRAQGYNMTLGGGVNLTREPRNGRTFEYMGEDPVLAGTLVGNRIKCEQAQHVIGDIKHYAINDQENGRNEVDSVIDKRSMRESDLLAFEIGLKVGDPAAVMCSYNAVNGDFACENKYLLTEVLKKDLKFKGFVVSDWGGTHSTVKASAAGLDNEEPLDDFYGAKYKEAVQAGTISNEELDDHVRRILRSEFASGLVDHPVQKSVVDVEGGFETARKIEEQSIVLLKNEHGLLPLDSTKVHSIAIIGSHADVGMISGGGSAQVDPPGRPPSKWQEHVWFPGAPLDAVRARAGEAKVAFDSGANPATAADLAKRSDVAIVFAYQWTSEGMDLPSLSLPDGQDALIEQVAAANPHTIVVLETGTAVTMPWIEKVSGVLEVWYAGSKGSDAIGNVLFGRVNPSAKLPMTFPLSEADLPHPTLVTPPPGAQGAAAVMKSGEAKPTFAVHYDEGLKVGYKWYDAEKKPVLFPFGYGLSYTSYAYSKLRVETGRETTVSFDVKNTGSVAGAEIAQVYASLPANAGEPPKRLVGWAKVQLNPGESKQVQVAVDPKYLSIYNVAKDGWELLPGKYGIMVGGSSQSLPLTKEVDLK</sequence>
<evidence type="ECO:0000256" key="2">
    <source>
        <dbReference type="ARBA" id="ARBA00022801"/>
    </source>
</evidence>
<dbReference type="AlphaFoldDB" id="A0A7Y9PJL8"/>
<dbReference type="Gene3D" id="2.60.40.10">
    <property type="entry name" value="Immunoglobulins"/>
    <property type="match status" value="1"/>
</dbReference>